<feature type="compositionally biased region" description="Low complexity" evidence="1">
    <location>
        <begin position="335"/>
        <end position="349"/>
    </location>
</feature>
<gene>
    <name evidence="2" type="ORF">FRACYDRAFT_250697</name>
</gene>
<evidence type="ECO:0000313" key="2">
    <source>
        <dbReference type="EMBL" id="OEU07675.1"/>
    </source>
</evidence>
<dbReference type="InParanoid" id="A0A1E7EP73"/>
<feature type="compositionally biased region" description="Acidic residues" evidence="1">
    <location>
        <begin position="181"/>
        <end position="195"/>
    </location>
</feature>
<accession>A0A1E7EP73</accession>
<protein>
    <submittedName>
        <fullName evidence="2">Uncharacterized protein</fullName>
    </submittedName>
</protein>
<dbReference type="EMBL" id="KV784384">
    <property type="protein sequence ID" value="OEU07675.1"/>
    <property type="molecule type" value="Genomic_DNA"/>
</dbReference>
<keyword evidence="3" id="KW-1185">Reference proteome</keyword>
<organism evidence="2 3">
    <name type="scientific">Fragilariopsis cylindrus CCMP1102</name>
    <dbReference type="NCBI Taxonomy" id="635003"/>
    <lineage>
        <taxon>Eukaryota</taxon>
        <taxon>Sar</taxon>
        <taxon>Stramenopiles</taxon>
        <taxon>Ochrophyta</taxon>
        <taxon>Bacillariophyta</taxon>
        <taxon>Bacillariophyceae</taxon>
        <taxon>Bacillariophycidae</taxon>
        <taxon>Bacillariales</taxon>
        <taxon>Bacillariaceae</taxon>
        <taxon>Fragilariopsis</taxon>
    </lineage>
</organism>
<proteinExistence type="predicted"/>
<feature type="region of interest" description="Disordered" evidence="1">
    <location>
        <begin position="328"/>
        <end position="371"/>
    </location>
</feature>
<name>A0A1E7EP73_9STRA</name>
<dbReference type="Proteomes" id="UP000095751">
    <property type="component" value="Unassembled WGS sequence"/>
</dbReference>
<dbReference type="OrthoDB" id="56163at2759"/>
<dbReference type="KEGG" id="fcy:FRACYDRAFT_250697"/>
<feature type="region of interest" description="Disordered" evidence="1">
    <location>
        <begin position="141"/>
        <end position="210"/>
    </location>
</feature>
<feature type="compositionally biased region" description="Low complexity" evidence="1">
    <location>
        <begin position="141"/>
        <end position="151"/>
    </location>
</feature>
<dbReference type="AlphaFoldDB" id="A0A1E7EP73"/>
<evidence type="ECO:0000256" key="1">
    <source>
        <dbReference type="SAM" id="MobiDB-lite"/>
    </source>
</evidence>
<reference evidence="2 3" key="1">
    <citation type="submission" date="2016-09" db="EMBL/GenBank/DDBJ databases">
        <title>Extensive genetic diversity and differential bi-allelic expression allows diatom success in the polar Southern Ocean.</title>
        <authorList>
            <consortium name="DOE Joint Genome Institute"/>
            <person name="Mock T."/>
            <person name="Otillar R.P."/>
            <person name="Strauss J."/>
            <person name="Dupont C."/>
            <person name="Frickenhaus S."/>
            <person name="Maumus F."/>
            <person name="Mcmullan M."/>
            <person name="Sanges R."/>
            <person name="Schmutz J."/>
            <person name="Toseland A."/>
            <person name="Valas R."/>
            <person name="Veluchamy A."/>
            <person name="Ward B.J."/>
            <person name="Allen A."/>
            <person name="Barry K."/>
            <person name="Falciatore A."/>
            <person name="Ferrante M."/>
            <person name="Fortunato A.E."/>
            <person name="Gloeckner G."/>
            <person name="Gruber A."/>
            <person name="Hipkin R."/>
            <person name="Janech M."/>
            <person name="Kroth P."/>
            <person name="Leese F."/>
            <person name="Lindquist E."/>
            <person name="Lyon B.R."/>
            <person name="Martin J."/>
            <person name="Mayer C."/>
            <person name="Parker M."/>
            <person name="Quesneville H."/>
            <person name="Raymond J."/>
            <person name="Uhlig C."/>
            <person name="Valentin K.U."/>
            <person name="Worden A.Z."/>
            <person name="Armbrust E.V."/>
            <person name="Bowler C."/>
            <person name="Green B."/>
            <person name="Moulton V."/>
            <person name="Van Oosterhout C."/>
            <person name="Grigoriev I."/>
        </authorList>
    </citation>
    <scope>NUCLEOTIDE SEQUENCE [LARGE SCALE GENOMIC DNA]</scope>
    <source>
        <strain evidence="2 3">CCMP1102</strain>
    </source>
</reference>
<sequence>MTTQYSYYHKIKKEQKQKTNDKNSNSNVDNNLNNFNNIVDCNNTDNIVVVRNTKPPERTIKSNRIIMKVKELRTWLKVAPPPPLFESDVVVAIVEKKKKDKDITSNIMERFYNIENIANESKELELESEYESFDLLGIESKSTASTSPSSTFVNVHNNKGETETESSSFSFDNYDELFGGGDEEIDNENDDNNDNDESRPPTPSKLYEKKNDMDHVTGKNHLDLLYKQAPPIAVVDEVEQEDAIVKTTTTTTTSTSNIIDSEDGRRVNVDDADDDEENVVVGSDGSSMHNNTSTSSIFLRDQILTKETLDDMCRGDQYKSTFDNVNKQEQKQVLSPTSSSHSHSQSPSPYGKKIATADDDDTSCFSQDSNNAPSIAPSVLVSKMASIFLNNHYHDSTATATATNPERRRYVDPKELSFLQSSSTASSLTTIGTGNYRGNKASFEINGPPPKKPLMKTTSVSVGIRKFGGIHKRKNLIERRKEQLNVKFEESKSAIFIKKKTWSVCNSTGSYKRKIVVDKQGFINNNTNTTNNN</sequence>
<evidence type="ECO:0000313" key="3">
    <source>
        <dbReference type="Proteomes" id="UP000095751"/>
    </source>
</evidence>